<proteinExistence type="inferred from homology"/>
<keyword evidence="5 12" id="KW-0963">Cytoplasm</keyword>
<comment type="catalytic activity">
    <reaction evidence="1 12">
        <text>beta-D-fructose 1,6-bisphosphate + H2O = beta-D-fructose 6-phosphate + phosphate</text>
        <dbReference type="Rhea" id="RHEA:11064"/>
        <dbReference type="ChEBI" id="CHEBI:15377"/>
        <dbReference type="ChEBI" id="CHEBI:32966"/>
        <dbReference type="ChEBI" id="CHEBI:43474"/>
        <dbReference type="ChEBI" id="CHEBI:57634"/>
        <dbReference type="EC" id="3.1.3.11"/>
    </reaction>
</comment>
<feature type="binding site" evidence="12">
    <location>
        <position position="208"/>
    </location>
    <ligand>
        <name>substrate</name>
    </ligand>
</feature>
<feature type="domain" description="Fructose-1-6-bisphosphatase class I N-terminal" evidence="14">
    <location>
        <begin position="1"/>
        <end position="194"/>
    </location>
</feature>
<dbReference type="GO" id="GO:0000287">
    <property type="term" value="F:magnesium ion binding"/>
    <property type="evidence" value="ECO:0007669"/>
    <property type="project" value="UniProtKB-UniRule"/>
</dbReference>
<evidence type="ECO:0000256" key="11">
    <source>
        <dbReference type="ARBA" id="ARBA00081210"/>
    </source>
</evidence>
<feature type="binding site" evidence="12">
    <location>
        <position position="277"/>
    </location>
    <ligand>
        <name>Mg(2+)</name>
        <dbReference type="ChEBI" id="CHEBI:18420"/>
        <label>2</label>
    </ligand>
</feature>
<dbReference type="Pfam" id="PF18913">
    <property type="entry name" value="FBPase_C"/>
    <property type="match status" value="1"/>
</dbReference>
<dbReference type="Gene3D" id="3.40.190.80">
    <property type="match status" value="1"/>
</dbReference>
<evidence type="ECO:0000256" key="3">
    <source>
        <dbReference type="ARBA" id="ARBA00010941"/>
    </source>
</evidence>
<dbReference type="FunFam" id="3.40.190.80:FF:000001">
    <property type="entry name" value="Fructose-1,6-bisphosphatase class 1"/>
    <property type="match status" value="1"/>
</dbReference>
<protein>
    <recommendedName>
        <fullName evidence="10 12">Fructose-1,6-bisphosphatase class 1</fullName>
        <shortName evidence="12">FBPase class 1</shortName>
        <ecNumber evidence="4 12">3.1.3.11</ecNumber>
    </recommendedName>
    <alternativeName>
        <fullName evidence="11 12">D-fructose-1,6-bisphosphate 1-phosphohydrolase class 1</fullName>
    </alternativeName>
</protein>
<feature type="binding site" evidence="12">
    <location>
        <position position="115"/>
    </location>
    <ligand>
        <name>Mg(2+)</name>
        <dbReference type="ChEBI" id="CHEBI:18420"/>
        <label>2</label>
    </ligand>
</feature>
<dbReference type="Pfam" id="PF00316">
    <property type="entry name" value="FBPase"/>
    <property type="match status" value="1"/>
</dbReference>
<dbReference type="CDD" id="cd00354">
    <property type="entry name" value="FBPase"/>
    <property type="match status" value="1"/>
</dbReference>
<dbReference type="InterPro" id="IPR000146">
    <property type="entry name" value="FBPase_class-1"/>
</dbReference>
<evidence type="ECO:0000256" key="12">
    <source>
        <dbReference type="HAMAP-Rule" id="MF_01855"/>
    </source>
</evidence>
<dbReference type="Gene3D" id="3.30.540.10">
    <property type="entry name" value="Fructose-1,6-Bisphosphatase, subunit A, domain 1"/>
    <property type="match status" value="1"/>
</dbReference>
<sequence>MTLEEFTIQELRNFPKATGQLSGLLRDISLAAKRINVEVNKAGLVHHIIGSTGTTNIQGEEVQKLDEFANAQLINVLRGGINCAGIASEETDDIMPFDDPMSNKAKYVVLFDPLDGSSNIDVNISIGSIFCIMRRVTPLGTPCTEEDFLQDGKAIVAAGYIIYGSSTMMVYATRRGVNGFTLDPSIGEFTLSHPNISQPASGTIYSVNYGNFGSFSGQVQQFIENCQNRHKNNGGPYSLRYTGSLVADIHRNMLKGGIFLYPTTSKAPNGKLRLLYECMPMAFIVERAGGKASNGSKRILDIKATSLHQRSALIIGSEEMMIEYHNEQRVDTSRHLVY</sequence>
<dbReference type="GO" id="GO:0030388">
    <property type="term" value="P:fructose 1,6-bisphosphate metabolic process"/>
    <property type="evidence" value="ECO:0007669"/>
    <property type="project" value="TreeGrafter"/>
</dbReference>
<dbReference type="KEGG" id="fln:FLA_0614"/>
<dbReference type="GO" id="GO:0006000">
    <property type="term" value="P:fructose metabolic process"/>
    <property type="evidence" value="ECO:0007669"/>
    <property type="project" value="TreeGrafter"/>
</dbReference>
<dbReference type="PANTHER" id="PTHR11556">
    <property type="entry name" value="FRUCTOSE-1,6-BISPHOSPHATASE-RELATED"/>
    <property type="match status" value="1"/>
</dbReference>
<feature type="binding site" evidence="12">
    <location>
        <begin position="115"/>
        <end position="118"/>
    </location>
    <ligand>
        <name>substrate</name>
    </ligand>
</feature>
<evidence type="ECO:0000259" key="14">
    <source>
        <dbReference type="Pfam" id="PF00316"/>
    </source>
</evidence>
<dbReference type="InterPro" id="IPR028343">
    <property type="entry name" value="FBPtase"/>
</dbReference>
<dbReference type="HAMAP" id="MF_01855">
    <property type="entry name" value="FBPase_class1"/>
    <property type="match status" value="1"/>
</dbReference>
<comment type="subunit">
    <text evidence="12">Homotetramer.</text>
</comment>
<name>A0A173MAR3_9BACT</name>
<comment type="subcellular location">
    <subcellularLocation>
        <location evidence="12">Cytoplasm</location>
    </subcellularLocation>
</comment>
<keyword evidence="8 12" id="KW-0460">Magnesium</keyword>
<keyword evidence="17" id="KW-1185">Reference proteome</keyword>
<evidence type="ECO:0000256" key="2">
    <source>
        <dbReference type="ARBA" id="ARBA00005215"/>
    </source>
</evidence>
<dbReference type="Proteomes" id="UP000186917">
    <property type="component" value="Unassembled WGS sequence"/>
</dbReference>
<dbReference type="AlphaFoldDB" id="A0A173MAR3"/>
<evidence type="ECO:0000256" key="7">
    <source>
        <dbReference type="ARBA" id="ARBA00022801"/>
    </source>
</evidence>
<evidence type="ECO:0000256" key="4">
    <source>
        <dbReference type="ARBA" id="ARBA00013093"/>
    </source>
</evidence>
<dbReference type="GO" id="GO:0006094">
    <property type="term" value="P:gluconeogenesis"/>
    <property type="evidence" value="ECO:0007669"/>
    <property type="project" value="UniProtKB-UniRule"/>
</dbReference>
<dbReference type="InterPro" id="IPR044015">
    <property type="entry name" value="FBPase_C_dom"/>
</dbReference>
<evidence type="ECO:0000256" key="10">
    <source>
        <dbReference type="ARBA" id="ARBA00072069"/>
    </source>
</evidence>
<evidence type="ECO:0000256" key="8">
    <source>
        <dbReference type="ARBA" id="ARBA00022842"/>
    </source>
</evidence>
<dbReference type="STRING" id="477680.SAMN05421788_111181"/>
<dbReference type="PIRSF" id="PIRSF500210">
    <property type="entry name" value="FBPtase"/>
    <property type="match status" value="1"/>
</dbReference>
<dbReference type="GO" id="GO:0005829">
    <property type="term" value="C:cytosol"/>
    <property type="evidence" value="ECO:0007669"/>
    <property type="project" value="TreeGrafter"/>
</dbReference>
<reference evidence="17" key="1">
    <citation type="submission" date="2017-01" db="EMBL/GenBank/DDBJ databases">
        <authorList>
            <person name="Varghese N."/>
            <person name="Submissions S."/>
        </authorList>
    </citation>
    <scope>NUCLEOTIDE SEQUENCE [LARGE SCALE GENOMIC DNA]</scope>
    <source>
        <strain evidence="17">DSM 21054</strain>
    </source>
</reference>
<dbReference type="NCBIfam" id="NF006778">
    <property type="entry name" value="PRK09293.1-1"/>
    <property type="match status" value="1"/>
</dbReference>
<keyword evidence="7 12" id="KW-0378">Hydrolase</keyword>
<dbReference type="InterPro" id="IPR033391">
    <property type="entry name" value="FBPase_N"/>
</dbReference>
<dbReference type="GO" id="GO:0005986">
    <property type="term" value="P:sucrose biosynthetic process"/>
    <property type="evidence" value="ECO:0007669"/>
    <property type="project" value="TreeGrafter"/>
</dbReference>
<evidence type="ECO:0000256" key="1">
    <source>
        <dbReference type="ARBA" id="ARBA00001273"/>
    </source>
</evidence>
<dbReference type="SUPFAM" id="SSF56655">
    <property type="entry name" value="Carbohydrate phosphatase"/>
    <property type="match status" value="1"/>
</dbReference>
<dbReference type="PANTHER" id="PTHR11556:SF35">
    <property type="entry name" value="SEDOHEPTULOSE-1,7-BISPHOSPHATASE, CHLOROPLASTIC"/>
    <property type="match status" value="1"/>
</dbReference>
<feature type="domain" description="Fructose-1-6-bisphosphatase class 1 C-terminal" evidence="15">
    <location>
        <begin position="199"/>
        <end position="324"/>
    </location>
</feature>
<feature type="binding site" evidence="12">
    <location>
        <position position="241"/>
    </location>
    <ligand>
        <name>substrate</name>
    </ligand>
</feature>
<comment type="caution">
    <text evidence="12">Lacks conserved residue(s) required for the propagation of feature annotation.</text>
</comment>
<organism evidence="16 17">
    <name type="scientific">Filimonas lacunae</name>
    <dbReference type="NCBI Taxonomy" id="477680"/>
    <lineage>
        <taxon>Bacteria</taxon>
        <taxon>Pseudomonadati</taxon>
        <taxon>Bacteroidota</taxon>
        <taxon>Chitinophagia</taxon>
        <taxon>Chitinophagales</taxon>
        <taxon>Chitinophagaceae</taxon>
        <taxon>Filimonas</taxon>
    </lineage>
</organism>
<feature type="binding site" evidence="12">
    <location>
        <position position="114"/>
    </location>
    <ligand>
        <name>Mg(2+)</name>
        <dbReference type="ChEBI" id="CHEBI:18420"/>
        <label>1</label>
    </ligand>
</feature>
<dbReference type="PROSITE" id="PS00124">
    <property type="entry name" value="FBPASE"/>
    <property type="match status" value="1"/>
</dbReference>
<dbReference type="PIRSF" id="PIRSF000904">
    <property type="entry name" value="FBPtase_SBPase"/>
    <property type="match status" value="1"/>
</dbReference>
<comment type="pathway">
    <text evidence="2">Carbohydrate biosynthesis; Calvin cycle.</text>
</comment>
<keyword evidence="6 12" id="KW-0479">Metal-binding</keyword>
<dbReference type="GO" id="GO:0042132">
    <property type="term" value="F:fructose 1,6-bisphosphate 1-phosphatase activity"/>
    <property type="evidence" value="ECO:0007669"/>
    <property type="project" value="UniProtKB-UniRule"/>
</dbReference>
<feature type="binding site" evidence="12">
    <location>
        <position position="271"/>
    </location>
    <ligand>
        <name>substrate</name>
    </ligand>
</feature>
<dbReference type="EMBL" id="FTOR01000011">
    <property type="protein sequence ID" value="SIT32616.1"/>
    <property type="molecule type" value="Genomic_DNA"/>
</dbReference>
<evidence type="ECO:0000259" key="15">
    <source>
        <dbReference type="Pfam" id="PF18913"/>
    </source>
</evidence>
<evidence type="ECO:0000256" key="9">
    <source>
        <dbReference type="ARBA" id="ARBA00023277"/>
    </source>
</evidence>
<evidence type="ECO:0000256" key="5">
    <source>
        <dbReference type="ARBA" id="ARBA00022490"/>
    </source>
</evidence>
<dbReference type="InterPro" id="IPR020548">
    <property type="entry name" value="Fructose_bisphosphatase_AS"/>
</dbReference>
<feature type="binding site" evidence="12">
    <location>
        <position position="89"/>
    </location>
    <ligand>
        <name>Mg(2+)</name>
        <dbReference type="ChEBI" id="CHEBI:18420"/>
        <label>1</label>
    </ligand>
</feature>
<evidence type="ECO:0000256" key="13">
    <source>
        <dbReference type="RuleBase" id="RU000508"/>
    </source>
</evidence>
<dbReference type="EC" id="3.1.3.11" evidence="4 12"/>
<evidence type="ECO:0000256" key="6">
    <source>
        <dbReference type="ARBA" id="ARBA00022723"/>
    </source>
</evidence>
<comment type="similarity">
    <text evidence="3 12 13">Belongs to the FBPase class 1 family.</text>
</comment>
<feature type="binding site" evidence="12">
    <location>
        <position position="112"/>
    </location>
    <ligand>
        <name>Mg(2+)</name>
        <dbReference type="ChEBI" id="CHEBI:18420"/>
        <label>1</label>
    </ligand>
</feature>
<accession>A0A173MAR3</accession>
<dbReference type="PRINTS" id="PR00115">
    <property type="entry name" value="F16BPHPHTASE"/>
</dbReference>
<evidence type="ECO:0000313" key="16">
    <source>
        <dbReference type="EMBL" id="SIT32616.1"/>
    </source>
</evidence>
<dbReference type="FunFam" id="3.30.540.10:FF:000002">
    <property type="entry name" value="Fructose-1,6-bisphosphatase class 1"/>
    <property type="match status" value="1"/>
</dbReference>
<comment type="cofactor">
    <cofactor evidence="12">
        <name>Mg(2+)</name>
        <dbReference type="ChEBI" id="CHEBI:18420"/>
    </cofactor>
    <text evidence="12">Binds 2 magnesium ions per subunit.</text>
</comment>
<dbReference type="GO" id="GO:0006002">
    <property type="term" value="P:fructose 6-phosphate metabolic process"/>
    <property type="evidence" value="ECO:0007669"/>
    <property type="project" value="TreeGrafter"/>
</dbReference>
<gene>
    <name evidence="12" type="primary">fbp</name>
    <name evidence="16" type="ORF">SAMN05421788_111181</name>
</gene>
<evidence type="ECO:0000313" key="17">
    <source>
        <dbReference type="Proteomes" id="UP000186917"/>
    </source>
</evidence>
<keyword evidence="9 12" id="KW-0119">Carbohydrate metabolism</keyword>
<feature type="binding site" evidence="12">
    <location>
        <position position="112"/>
    </location>
    <ligand>
        <name>Mg(2+)</name>
        <dbReference type="ChEBI" id="CHEBI:18420"/>
        <label>2</label>
    </ligand>
</feature>